<evidence type="ECO:0000313" key="3">
    <source>
        <dbReference type="Proteomes" id="UP000639606"/>
    </source>
</evidence>
<keyword evidence="1" id="KW-1133">Transmembrane helix</keyword>
<gene>
    <name evidence="2" type="ORF">GCM10010185_29050</name>
</gene>
<reference evidence="2" key="2">
    <citation type="submission" date="2020-09" db="EMBL/GenBank/DDBJ databases">
        <authorList>
            <person name="Sun Q."/>
            <person name="Ohkuma M."/>
        </authorList>
    </citation>
    <scope>NUCLEOTIDE SEQUENCE</scope>
    <source>
        <strain evidence="2">JCM 3313</strain>
    </source>
</reference>
<feature type="transmembrane region" description="Helical" evidence="1">
    <location>
        <begin position="149"/>
        <end position="169"/>
    </location>
</feature>
<feature type="transmembrane region" description="Helical" evidence="1">
    <location>
        <begin position="275"/>
        <end position="295"/>
    </location>
</feature>
<feature type="transmembrane region" description="Helical" evidence="1">
    <location>
        <begin position="111"/>
        <end position="129"/>
    </location>
</feature>
<dbReference type="EMBL" id="BMRG01000004">
    <property type="protein sequence ID" value="GGP54732.1"/>
    <property type="molecule type" value="Genomic_DNA"/>
</dbReference>
<dbReference type="RefSeq" id="WP_189223728.1">
    <property type="nucleotide sequence ID" value="NZ_BMRG01000004.1"/>
</dbReference>
<feature type="transmembrane region" description="Helical" evidence="1">
    <location>
        <begin position="206"/>
        <end position="226"/>
    </location>
</feature>
<name>A0A918EEA9_9PSEU</name>
<feature type="transmembrane region" description="Helical" evidence="1">
    <location>
        <begin position="181"/>
        <end position="200"/>
    </location>
</feature>
<keyword evidence="3" id="KW-1185">Reference proteome</keyword>
<reference evidence="2" key="1">
    <citation type="journal article" date="2014" name="Int. J. Syst. Evol. Microbiol.">
        <title>Complete genome sequence of Corynebacterium casei LMG S-19264T (=DSM 44701T), isolated from a smear-ripened cheese.</title>
        <authorList>
            <consortium name="US DOE Joint Genome Institute (JGI-PGF)"/>
            <person name="Walter F."/>
            <person name="Albersmeier A."/>
            <person name="Kalinowski J."/>
            <person name="Ruckert C."/>
        </authorList>
    </citation>
    <scope>NUCLEOTIDE SEQUENCE</scope>
    <source>
        <strain evidence="2">JCM 3313</strain>
    </source>
</reference>
<evidence type="ECO:0000256" key="1">
    <source>
        <dbReference type="SAM" id="Phobius"/>
    </source>
</evidence>
<feature type="transmembrane region" description="Helical" evidence="1">
    <location>
        <begin position="61"/>
        <end position="79"/>
    </location>
</feature>
<proteinExistence type="predicted"/>
<feature type="transmembrane region" description="Helical" evidence="1">
    <location>
        <begin position="307"/>
        <end position="329"/>
    </location>
</feature>
<sequence>MDRLSPGRNTTAQAAARADRAGIAASTTILIGTMLSLVGMSWDIQWHGDVGPDTFFTLPHLFIYAGSAIAGITSLAMVLRTTAAAKAGRSVALTAGGQAVGVFGKTFSAPLGYLVTGVAVAVFLTAGLWDQIWHTTYGFDVTIASPPHVALLLSITFTMMGAVITCAAAGRTAWGRRGFQLAVLMFVFFVLVPLLALKQFEGAVNAFHAGIAFCTALALVTAAYFLRTGREVVAIGLIAVGVQALLWWFSPWATAEYANSVGLPLREFREPSPDVPAMLPMALLPMTAGLTALLAAGRSRGWSPARVAPLAGAAVGLVVAVTMPVQLAVVGQEPLQQLGKTALTALLGVGLGALAGHLGVRFAVMLRALEATPAATAPIPATTGGH</sequence>
<accession>A0A918EEA9</accession>
<organism evidence="2 3">
    <name type="scientific">Saccharothrix coeruleofusca</name>
    <dbReference type="NCBI Taxonomy" id="33919"/>
    <lineage>
        <taxon>Bacteria</taxon>
        <taxon>Bacillati</taxon>
        <taxon>Actinomycetota</taxon>
        <taxon>Actinomycetes</taxon>
        <taxon>Pseudonocardiales</taxon>
        <taxon>Pseudonocardiaceae</taxon>
        <taxon>Saccharothrix</taxon>
    </lineage>
</organism>
<feature type="transmembrane region" description="Helical" evidence="1">
    <location>
        <begin position="341"/>
        <end position="360"/>
    </location>
</feature>
<evidence type="ECO:0000313" key="2">
    <source>
        <dbReference type="EMBL" id="GGP54732.1"/>
    </source>
</evidence>
<dbReference type="Proteomes" id="UP000639606">
    <property type="component" value="Unassembled WGS sequence"/>
</dbReference>
<keyword evidence="1" id="KW-0472">Membrane</keyword>
<dbReference type="AlphaFoldDB" id="A0A918EEA9"/>
<feature type="transmembrane region" description="Helical" evidence="1">
    <location>
        <begin position="233"/>
        <end position="255"/>
    </location>
</feature>
<keyword evidence="1" id="KW-0812">Transmembrane</keyword>
<feature type="transmembrane region" description="Helical" evidence="1">
    <location>
        <begin position="21"/>
        <end position="41"/>
    </location>
</feature>
<comment type="caution">
    <text evidence="2">The sequence shown here is derived from an EMBL/GenBank/DDBJ whole genome shotgun (WGS) entry which is preliminary data.</text>
</comment>
<protein>
    <submittedName>
        <fullName evidence="2">Uncharacterized protein</fullName>
    </submittedName>
</protein>